<dbReference type="AlphaFoldDB" id="A0A645ITZ3"/>
<organism evidence="1">
    <name type="scientific">bioreactor metagenome</name>
    <dbReference type="NCBI Taxonomy" id="1076179"/>
    <lineage>
        <taxon>unclassified sequences</taxon>
        <taxon>metagenomes</taxon>
        <taxon>ecological metagenomes</taxon>
    </lineage>
</organism>
<sequence length="52" mass="5593">MKDNEPGNPGEVRVIMDTGDRASIVKKVEYMGANEKLITIEENASGGSVTIK</sequence>
<protein>
    <submittedName>
        <fullName evidence="1">Uncharacterized protein</fullName>
    </submittedName>
</protein>
<reference evidence="1" key="1">
    <citation type="submission" date="2019-08" db="EMBL/GenBank/DDBJ databases">
        <authorList>
            <person name="Kucharzyk K."/>
            <person name="Murdoch R.W."/>
            <person name="Higgins S."/>
            <person name="Loffler F."/>
        </authorList>
    </citation>
    <scope>NUCLEOTIDE SEQUENCE</scope>
</reference>
<comment type="caution">
    <text evidence="1">The sequence shown here is derived from an EMBL/GenBank/DDBJ whole genome shotgun (WGS) entry which is preliminary data.</text>
</comment>
<proteinExistence type="predicted"/>
<dbReference type="EMBL" id="VSSQ01117382">
    <property type="protein sequence ID" value="MPN51854.1"/>
    <property type="molecule type" value="Genomic_DNA"/>
</dbReference>
<name>A0A645ITZ3_9ZZZZ</name>
<evidence type="ECO:0000313" key="1">
    <source>
        <dbReference type="EMBL" id="MPN51854.1"/>
    </source>
</evidence>
<accession>A0A645ITZ3</accession>
<gene>
    <name evidence="1" type="ORF">SDC9_199504</name>
</gene>